<gene>
    <name evidence="4" type="ORF">OLC1_LOCUS8384</name>
</gene>
<reference evidence="4" key="1">
    <citation type="submission" date="2023-03" db="EMBL/GenBank/DDBJ databases">
        <authorList>
            <person name="Julca I."/>
        </authorList>
    </citation>
    <scope>NUCLEOTIDE SEQUENCE</scope>
</reference>
<dbReference type="InterPro" id="IPR036980">
    <property type="entry name" value="RNase_P/MRP_Rpp29_sf"/>
</dbReference>
<feature type="compositionally biased region" description="Basic residues" evidence="3">
    <location>
        <begin position="166"/>
        <end position="182"/>
    </location>
</feature>
<sequence length="302" mass="34123">MASNSSLEERKKRTLDALERRLAQEKAAHLLQQQKSKRRLHGEHAKDSYQIKNSSAVAPAAPSTNSSYKKGNITFSGYMNKEEASDPAYFQLAHDAHENLLKNESGISKDLSVDHLLHDLFQHGNSAEKYMQGSRGIRIDNWILLDNFIPPSNSMSASARSQSLKTHPRRSKSHMSLKQHKKSGSFNLPKELQNFELFKPMHEMWKSYTTQLLKHVGKNQLAQCLLNADLHGSLMLVVQCKVCTLCGVHGIMVRETAETFGIITEDNKFRVVPKKLSVFVLQVDCWKITLLGDKLASRSQVQ</sequence>
<evidence type="ECO:0000256" key="3">
    <source>
        <dbReference type="SAM" id="MobiDB-lite"/>
    </source>
</evidence>
<organism evidence="4 5">
    <name type="scientific">Oldenlandia corymbosa var. corymbosa</name>
    <dbReference type="NCBI Taxonomy" id="529605"/>
    <lineage>
        <taxon>Eukaryota</taxon>
        <taxon>Viridiplantae</taxon>
        <taxon>Streptophyta</taxon>
        <taxon>Embryophyta</taxon>
        <taxon>Tracheophyta</taxon>
        <taxon>Spermatophyta</taxon>
        <taxon>Magnoliopsida</taxon>
        <taxon>eudicotyledons</taxon>
        <taxon>Gunneridae</taxon>
        <taxon>Pentapetalae</taxon>
        <taxon>asterids</taxon>
        <taxon>lamiids</taxon>
        <taxon>Gentianales</taxon>
        <taxon>Rubiaceae</taxon>
        <taxon>Rubioideae</taxon>
        <taxon>Spermacoceae</taxon>
        <taxon>Hedyotis-Oldenlandia complex</taxon>
        <taxon>Oldenlandia</taxon>
    </lineage>
</organism>
<dbReference type="Gene3D" id="2.30.30.210">
    <property type="entry name" value="Ribonuclease P/MRP, subunit p29"/>
    <property type="match status" value="1"/>
</dbReference>
<dbReference type="InterPro" id="IPR002730">
    <property type="entry name" value="Rpp29/RNP1"/>
</dbReference>
<dbReference type="EMBL" id="OX459120">
    <property type="protein sequence ID" value="CAI9098071.1"/>
    <property type="molecule type" value="Genomic_DNA"/>
</dbReference>
<comment type="subcellular location">
    <subcellularLocation>
        <location evidence="1">Nucleus</location>
    </subcellularLocation>
</comment>
<evidence type="ECO:0000313" key="4">
    <source>
        <dbReference type="EMBL" id="CAI9098071.1"/>
    </source>
</evidence>
<dbReference type="GO" id="GO:0030677">
    <property type="term" value="C:ribonuclease P complex"/>
    <property type="evidence" value="ECO:0007669"/>
    <property type="project" value="InterPro"/>
</dbReference>
<name>A0AAV1CRR6_OLDCO</name>
<evidence type="ECO:0000256" key="1">
    <source>
        <dbReference type="ARBA" id="ARBA00004123"/>
    </source>
</evidence>
<feature type="region of interest" description="Disordered" evidence="3">
    <location>
        <begin position="154"/>
        <end position="182"/>
    </location>
</feature>
<evidence type="ECO:0000256" key="2">
    <source>
        <dbReference type="ARBA" id="ARBA00006181"/>
    </source>
</evidence>
<feature type="compositionally biased region" description="Polar residues" evidence="3">
    <location>
        <begin position="50"/>
        <end position="66"/>
    </location>
</feature>
<dbReference type="PANTHER" id="PTHR13348:SF0">
    <property type="entry name" value="RIBONUCLEASE P PROTEIN SUBUNIT P29"/>
    <property type="match status" value="1"/>
</dbReference>
<dbReference type="GO" id="GO:0001682">
    <property type="term" value="P:tRNA 5'-leader removal"/>
    <property type="evidence" value="ECO:0007669"/>
    <property type="project" value="InterPro"/>
</dbReference>
<feature type="compositionally biased region" description="Low complexity" evidence="3">
    <location>
        <begin position="154"/>
        <end position="163"/>
    </location>
</feature>
<keyword evidence="5" id="KW-1185">Reference proteome</keyword>
<dbReference type="GO" id="GO:0005634">
    <property type="term" value="C:nucleus"/>
    <property type="evidence" value="ECO:0007669"/>
    <property type="project" value="UniProtKB-SubCell"/>
</dbReference>
<comment type="similarity">
    <text evidence="2">Belongs to the eukaryotic/archaeal RNase P protein component 1 family.</text>
</comment>
<dbReference type="GO" id="GO:0006364">
    <property type="term" value="P:rRNA processing"/>
    <property type="evidence" value="ECO:0007669"/>
    <property type="project" value="TreeGrafter"/>
</dbReference>
<evidence type="ECO:0000313" key="5">
    <source>
        <dbReference type="Proteomes" id="UP001161247"/>
    </source>
</evidence>
<proteinExistence type="inferred from homology"/>
<dbReference type="SUPFAM" id="SSF101744">
    <property type="entry name" value="Rof/RNase P subunit-like"/>
    <property type="match status" value="1"/>
</dbReference>
<feature type="region of interest" description="Disordered" evidence="3">
    <location>
        <begin position="26"/>
        <end position="66"/>
    </location>
</feature>
<dbReference type="SMART" id="SM00538">
    <property type="entry name" value="POP4"/>
    <property type="match status" value="1"/>
</dbReference>
<dbReference type="GO" id="GO:0033204">
    <property type="term" value="F:ribonuclease P RNA binding"/>
    <property type="evidence" value="ECO:0007669"/>
    <property type="project" value="InterPro"/>
</dbReference>
<dbReference type="PANTHER" id="PTHR13348">
    <property type="entry name" value="RIBONUCLEASE P SUBUNIT P29"/>
    <property type="match status" value="1"/>
</dbReference>
<accession>A0AAV1CRR6</accession>
<dbReference type="GO" id="GO:0000172">
    <property type="term" value="C:ribonuclease MRP complex"/>
    <property type="evidence" value="ECO:0007669"/>
    <property type="project" value="InterPro"/>
</dbReference>
<dbReference type="InterPro" id="IPR023534">
    <property type="entry name" value="Rof/RNase_P-like"/>
</dbReference>
<dbReference type="Pfam" id="PF01868">
    <property type="entry name" value="RNase_P-MRP_p29"/>
    <property type="match status" value="1"/>
</dbReference>
<protein>
    <submittedName>
        <fullName evidence="4">OLC1v1034640C4</fullName>
    </submittedName>
</protein>
<dbReference type="Proteomes" id="UP001161247">
    <property type="component" value="Chromosome 3"/>
</dbReference>
<dbReference type="AlphaFoldDB" id="A0AAV1CRR6"/>
<dbReference type="InterPro" id="IPR016848">
    <property type="entry name" value="RNase_P/MRP_Rpp29-subunit"/>
</dbReference>